<name>A0ABT3NEI4_9GAMM</name>
<organism evidence="1 2">
    <name type="scientific">Acinetobacter entericus</name>
    <dbReference type="NCBI Taxonomy" id="2989714"/>
    <lineage>
        <taxon>Bacteria</taxon>
        <taxon>Pseudomonadati</taxon>
        <taxon>Pseudomonadota</taxon>
        <taxon>Gammaproteobacteria</taxon>
        <taxon>Moraxellales</taxon>
        <taxon>Moraxellaceae</taxon>
        <taxon>Acinetobacter</taxon>
    </lineage>
</organism>
<evidence type="ECO:0008006" key="3">
    <source>
        <dbReference type="Google" id="ProtNLM"/>
    </source>
</evidence>
<dbReference type="EMBL" id="JAPEQW010000002">
    <property type="protein sequence ID" value="MCW8037953.1"/>
    <property type="molecule type" value="Genomic_DNA"/>
</dbReference>
<protein>
    <recommendedName>
        <fullName evidence="3">Tail fiber protein</fullName>
    </recommendedName>
</protein>
<evidence type="ECO:0000313" key="1">
    <source>
        <dbReference type="EMBL" id="MCW8037953.1"/>
    </source>
</evidence>
<keyword evidence="2" id="KW-1185">Reference proteome</keyword>
<dbReference type="Proteomes" id="UP001209682">
    <property type="component" value="Unassembled WGS sequence"/>
</dbReference>
<sequence>MYSPKPYGLFIDGEQPTEADNNFIASLAVQIVNISTVSELTTIKMVRTLPDGGFVTALIHDDVFRIYVNKSSIYSDTYVFDGYASEFIPMLYSGLIEKAMVLDDGEGVQIKLTEQCRRRLSSYGITDAPAKTVSLQRFRVEYAEQFKYFEPEFKGIYFFSQYLKLKPTWYSGAMREVVQIVSAYGKQDLKDLPDSIEEQAKMIIHEPVLSLIKEELKGIRLPGYKGFPDQEGKIQYDYGSSGQFISFDSKNKPWLICVISSGVYAMPLPIIPATTTLAFREFIEEAGDSEIIAILDRFGGMPSGENFPQGNSFHTWQRAGAIIRICDSADFHQHSAMYSACGWSVNSLGREAFNTCWSYDDNNLMRVYGYKLKLSLGTANNHGLSSSVTLTADKVGGIENLELIKKYIVKLTDDMPVGEETTLAVHYKLRYVEPEQILQRAAGEYDSTSEMEYWDSLEVNPIASHSGSISQVSSGPVYWGMSEYPQTMGRLKFPERSGQGCESFIMVSPDYDGPMVKCDTVMFGCYVNDQLKTVKYFLDERTYFKEEESTFEDLMIIGEWEKTVTTGQTGIAGYFYTSDFDDRTEISAATSYTKIRGMDMGYGNPLYVTPAILWMNGSVSRSRYYKHETTQKTVTGFNIDAAVCIPVFGRDSLLYAYSESDVSTSESEVHSMHGVADATSYNLWTYDSIFHWMGNAGKGSPAPKNGLPVYVDSPSHSPVDSSGFADSGDWLGIGDGYLNITGIAGKYTQRGGDMAANGASIGGEPPYMAPYNTSSKELGKHAGRVNISISAADAAEVHKKDPDAWYFSFSPVESGGSFSYFYRDCCEVVFGASTYASISEKAGERRKYWGYTNLADHKSAHNFIGVINE</sequence>
<evidence type="ECO:0000313" key="2">
    <source>
        <dbReference type="Proteomes" id="UP001209682"/>
    </source>
</evidence>
<reference evidence="1 2" key="1">
    <citation type="submission" date="2022-11" db="EMBL/GenBank/DDBJ databases">
        <title>Acinetobacter entericus sp. nov., isolated from the gut of the plastic-eating larvae of the Coleoptera insect Zophobas atratus.</title>
        <authorList>
            <person name="Dong X."/>
            <person name="Yang Y."/>
        </authorList>
    </citation>
    <scope>NUCLEOTIDE SEQUENCE [LARGE SCALE GENOMIC DNA]</scope>
    <source>
        <strain evidence="1 2">BIT-DXN8</strain>
    </source>
</reference>
<comment type="caution">
    <text evidence="1">The sequence shown here is derived from an EMBL/GenBank/DDBJ whole genome shotgun (WGS) entry which is preliminary data.</text>
</comment>
<accession>A0ABT3NEI4</accession>
<dbReference type="RefSeq" id="WP_265464675.1">
    <property type="nucleotide sequence ID" value="NZ_JAPEQW010000002.1"/>
</dbReference>
<proteinExistence type="predicted"/>
<gene>
    <name evidence="1" type="ORF">OKC24_01970</name>
</gene>